<evidence type="ECO:0000256" key="6">
    <source>
        <dbReference type="ARBA" id="ARBA00023015"/>
    </source>
</evidence>
<dbReference type="PROSITE" id="PS00028">
    <property type="entry name" value="ZINC_FINGER_C2H2_1"/>
    <property type="match status" value="10"/>
</dbReference>
<evidence type="ECO:0000256" key="1">
    <source>
        <dbReference type="ARBA" id="ARBA00004123"/>
    </source>
</evidence>
<dbReference type="OMA" id="DPQYDCA"/>
<accession>A0A336M8Z1</accession>
<feature type="domain" description="C2H2-type" evidence="12">
    <location>
        <begin position="979"/>
        <end position="1007"/>
    </location>
</feature>
<feature type="compositionally biased region" description="Polar residues" evidence="11">
    <location>
        <begin position="586"/>
        <end position="595"/>
    </location>
</feature>
<dbReference type="PROSITE" id="PS50157">
    <property type="entry name" value="ZINC_FINGER_C2H2_2"/>
    <property type="match status" value="10"/>
</dbReference>
<feature type="domain" description="C2H2-type" evidence="12">
    <location>
        <begin position="1246"/>
        <end position="1274"/>
    </location>
</feature>
<dbReference type="InterPro" id="IPR008598">
    <property type="entry name" value="Di19_Zn-bd"/>
</dbReference>
<feature type="region of interest" description="Disordered" evidence="11">
    <location>
        <begin position="565"/>
        <end position="604"/>
    </location>
</feature>
<evidence type="ECO:0000256" key="7">
    <source>
        <dbReference type="ARBA" id="ARBA00023125"/>
    </source>
</evidence>
<feature type="domain" description="C2H2-type" evidence="12">
    <location>
        <begin position="1107"/>
        <end position="1134"/>
    </location>
</feature>
<feature type="domain" description="C2H2-type" evidence="12">
    <location>
        <begin position="1309"/>
        <end position="1336"/>
    </location>
</feature>
<dbReference type="EMBL" id="UFQT01000567">
    <property type="protein sequence ID" value="SSX25379.1"/>
    <property type="molecule type" value="Genomic_DNA"/>
</dbReference>
<keyword evidence="5" id="KW-0862">Zinc</keyword>
<dbReference type="SUPFAM" id="SSF57667">
    <property type="entry name" value="beta-beta-alpha zinc fingers"/>
    <property type="match status" value="6"/>
</dbReference>
<dbReference type="SMART" id="SM00355">
    <property type="entry name" value="ZnF_C2H2"/>
    <property type="match status" value="13"/>
</dbReference>
<feature type="region of interest" description="Disordered" evidence="11">
    <location>
        <begin position="937"/>
        <end position="974"/>
    </location>
</feature>
<keyword evidence="9" id="KW-0539">Nucleus</keyword>
<evidence type="ECO:0000313" key="13">
    <source>
        <dbReference type="EMBL" id="SSX25379.1"/>
    </source>
</evidence>
<evidence type="ECO:0000256" key="10">
    <source>
        <dbReference type="PROSITE-ProRule" id="PRU00042"/>
    </source>
</evidence>
<feature type="region of interest" description="Disordered" evidence="11">
    <location>
        <begin position="181"/>
        <end position="239"/>
    </location>
</feature>
<feature type="domain" description="C2H2-type" evidence="12">
    <location>
        <begin position="1395"/>
        <end position="1419"/>
    </location>
</feature>
<dbReference type="GO" id="GO:0005634">
    <property type="term" value="C:nucleus"/>
    <property type="evidence" value="ECO:0007669"/>
    <property type="project" value="UniProtKB-SubCell"/>
</dbReference>
<feature type="compositionally biased region" description="Acidic residues" evidence="11">
    <location>
        <begin position="709"/>
        <end position="724"/>
    </location>
</feature>
<dbReference type="GO" id="GO:0008270">
    <property type="term" value="F:zinc ion binding"/>
    <property type="evidence" value="ECO:0007669"/>
    <property type="project" value="UniProtKB-KW"/>
</dbReference>
<evidence type="ECO:0000256" key="9">
    <source>
        <dbReference type="ARBA" id="ARBA00023242"/>
    </source>
</evidence>
<keyword evidence="4 10" id="KW-0863">Zinc-finger</keyword>
<gene>
    <name evidence="13" type="primary">CSON012267</name>
</gene>
<dbReference type="PANTHER" id="PTHR24383:SF20">
    <property type="entry name" value="C2H2-TYPE DOMAIN-CONTAINING PROTEIN"/>
    <property type="match status" value="1"/>
</dbReference>
<feature type="region of interest" description="Disordered" evidence="11">
    <location>
        <begin position="835"/>
        <end position="860"/>
    </location>
</feature>
<dbReference type="PANTHER" id="PTHR24383">
    <property type="entry name" value="ZINC FINGER PROTEIN"/>
    <property type="match status" value="1"/>
</dbReference>
<organism evidence="13">
    <name type="scientific">Culicoides sonorensis</name>
    <name type="common">Biting midge</name>
    <dbReference type="NCBI Taxonomy" id="179676"/>
    <lineage>
        <taxon>Eukaryota</taxon>
        <taxon>Metazoa</taxon>
        <taxon>Ecdysozoa</taxon>
        <taxon>Arthropoda</taxon>
        <taxon>Hexapoda</taxon>
        <taxon>Insecta</taxon>
        <taxon>Pterygota</taxon>
        <taxon>Neoptera</taxon>
        <taxon>Endopterygota</taxon>
        <taxon>Diptera</taxon>
        <taxon>Nematocera</taxon>
        <taxon>Chironomoidea</taxon>
        <taxon>Ceratopogonidae</taxon>
        <taxon>Ceratopogoninae</taxon>
        <taxon>Culicoides</taxon>
        <taxon>Monoculicoides</taxon>
    </lineage>
</organism>
<dbReference type="Gene3D" id="3.30.160.60">
    <property type="entry name" value="Classic Zinc Finger"/>
    <property type="match status" value="7"/>
</dbReference>
<sequence length="1438" mass="163254">MESVVQCPVCTLFLHPGMSLEDHLNTHPKDQVIQALSQLTLQRANILSGTQFSPAKSSSPIPPTTPTQPTTSVQNNIPALLPNTSLLNDSNGNQFPNCTGNGSAFAATNSSRNNISNNNTNREPALVIQVQTTNPTIVSGTNNNNPESKTSPHLFNNNNFNHHENTSPKNLMIVNQYVQQRVSTSPTHPANKRSNNIQPPPPQLAITYPENPQPTSTVIPRYTSERYSGPPPPYSTAISSTSFSNFTTIASRDHYMNSSGPGQGNFCSNENSSSSSYEIKAQYMEKEDGNFIVHETPQKIVEYSEDENGVLTLSEKVVKSPPRLVPCSSNNSEDDEERQNRNNDEPNETLYGSEPILVEKVEKMTVETLDEVTQVKNRKKTTNGLKVLSNVKITTDMISPGLQEILRNKKGRRINKILNKRPQQSDTYTPSPPPTPIQQPQSSSSDMMMMICNSPQPSTSNSHCDDNEVMDLTQASTSYGNNRRYQQPKYEVESYHAEEFQITEMSSEDAIEQAEVMSSNHDFNNKNDEEHQLSDELTVPDHIPHSSTPTSVIRTINDIQENPIKAESSNNHNVESSLPPQILSPKPSTSSQDSHLNAAHAPKCTTNVKIGKPIVLKPKKLKLKLKNAIPCQNSNNNNNCNSSNNVNHSNVQIKLEPGITMKRETKDDESAENEEDQEKSSNTDFECYVKQEKVDSSTIIDQKPQFESNEQENQENYDADDDANVESNEKSSIVMAEAGPSHAETSVSSSYTITYVGNDENEGGNQIEMNPEEKMQYYPIMYLPQNGQAQENPSQMPLSWVQRFSPQYVPFDERSSYMDIDGGYSKSNSISLVSSEGEVTRNGQSSSNSFDERAPSTDSLNIRTDEKMPAKGEISEQESNGEIENWNQVVYQDPIQQYPSSYDVSTAQECWNLSNNKQEFMQQQQYATFPPLQHIDGNAGNRSGLPPFIPKEEKPDLDIDKTESSTPVSIQKPKRPRTYRCPDCIKCFTSLKQRRLHLISEHQYPEPSHLSSKPSSSGAVSQINIEAGCSSSTSHQQHMGGLLLNSDNLTGLSQIVSNFEIVKQEYPQTGYSNEFEDLKPFVVTPSQINEEIFQAVRVESKKMLVTYKCSTCNEDFKNLKTFNKHFTIHPAECALCGKGFNRWATYALHLKRHYNIRDYHCRICSKSFILRQKLVEHMRVHTGIAPIQCNICNARFRRYSNLAQHRNRHHLNKRPYRKDYVCECGETFVSQAKLDWHRETHEDKPKVCPFCRERFVHRNSLTRHIRLSHPDKYILLKNKVVSCPYCDKKYLQTSLKAHLETHSQDKNQFSCSICSKEFSTKWNLKQHQWTHANRSTKPFQCNICPNAFVRENDYTTHMNAHKAIRPYTCNHCGCQFVRKSNWMRHTREHEQEKNYTCELCNKKFHRAYYLTEHRRVNAHFRAIYAERHQPPKPTTINT</sequence>
<dbReference type="InterPro" id="IPR013087">
    <property type="entry name" value="Znf_C2H2_type"/>
</dbReference>
<evidence type="ECO:0000256" key="3">
    <source>
        <dbReference type="ARBA" id="ARBA00022737"/>
    </source>
</evidence>
<evidence type="ECO:0000256" key="2">
    <source>
        <dbReference type="ARBA" id="ARBA00022723"/>
    </source>
</evidence>
<evidence type="ECO:0000256" key="8">
    <source>
        <dbReference type="ARBA" id="ARBA00023163"/>
    </source>
</evidence>
<feature type="domain" description="C2H2-type" evidence="12">
    <location>
        <begin position="1187"/>
        <end position="1215"/>
    </location>
</feature>
<feature type="compositionally biased region" description="Polar residues" evidence="11">
    <location>
        <begin position="453"/>
        <end position="462"/>
    </location>
</feature>
<feature type="compositionally biased region" description="Basic and acidic residues" evidence="11">
    <location>
        <begin position="950"/>
        <end position="963"/>
    </location>
</feature>
<dbReference type="Pfam" id="PF00096">
    <property type="entry name" value="zf-C2H2"/>
    <property type="match status" value="4"/>
</dbReference>
<proteinExistence type="predicted"/>
<evidence type="ECO:0000256" key="5">
    <source>
        <dbReference type="ARBA" id="ARBA00022833"/>
    </source>
</evidence>
<evidence type="ECO:0000256" key="4">
    <source>
        <dbReference type="ARBA" id="ARBA00022771"/>
    </source>
</evidence>
<feature type="region of interest" description="Disordered" evidence="11">
    <location>
        <begin position="417"/>
        <end position="466"/>
    </location>
</feature>
<feature type="domain" description="C2H2-type" evidence="12">
    <location>
        <begin position="1159"/>
        <end position="1186"/>
    </location>
</feature>
<keyword evidence="3" id="KW-0677">Repeat</keyword>
<feature type="region of interest" description="Disordered" evidence="11">
    <location>
        <begin position="254"/>
        <end position="273"/>
    </location>
</feature>
<feature type="compositionally biased region" description="Polar residues" evidence="11">
    <location>
        <begin position="181"/>
        <end position="197"/>
    </location>
</feature>
<feature type="domain" description="C2H2-type" evidence="12">
    <location>
        <begin position="1339"/>
        <end position="1366"/>
    </location>
</feature>
<feature type="region of interest" description="Disordered" evidence="11">
    <location>
        <begin position="632"/>
        <end position="729"/>
    </location>
</feature>
<reference evidence="13" key="1">
    <citation type="submission" date="2018-07" db="EMBL/GenBank/DDBJ databases">
        <authorList>
            <person name="Quirk P.G."/>
            <person name="Krulwich T.A."/>
        </authorList>
    </citation>
    <scope>NUCLEOTIDE SEQUENCE</scope>
</reference>
<feature type="region of interest" description="Disordered" evidence="11">
    <location>
        <begin position="321"/>
        <end position="350"/>
    </location>
</feature>
<feature type="compositionally biased region" description="Polar residues" evidence="11">
    <location>
        <begin position="567"/>
        <end position="579"/>
    </location>
</feature>
<feature type="compositionally biased region" description="Polar residues" evidence="11">
    <location>
        <begin position="141"/>
        <end position="154"/>
    </location>
</feature>
<keyword evidence="2" id="KW-0479">Metal-binding</keyword>
<dbReference type="FunFam" id="3.30.160.60:FF:000145">
    <property type="entry name" value="Zinc finger protein 574"/>
    <property type="match status" value="1"/>
</dbReference>
<feature type="region of interest" description="Disordered" evidence="11">
    <location>
        <begin position="141"/>
        <end position="166"/>
    </location>
</feature>
<comment type="subcellular location">
    <subcellularLocation>
        <location evidence="1">Nucleus</location>
    </subcellularLocation>
</comment>
<dbReference type="Pfam" id="PF05605">
    <property type="entry name" value="zf-Di19"/>
    <property type="match status" value="1"/>
</dbReference>
<feature type="domain" description="C2H2-type" evidence="12">
    <location>
        <begin position="1131"/>
        <end position="1158"/>
    </location>
</feature>
<feature type="domain" description="C2H2-type" evidence="12">
    <location>
        <begin position="1367"/>
        <end position="1394"/>
    </location>
</feature>
<protein>
    <submittedName>
        <fullName evidence="13">CSON012267 protein</fullName>
    </submittedName>
</protein>
<dbReference type="InterPro" id="IPR036236">
    <property type="entry name" value="Znf_C2H2_sf"/>
</dbReference>
<keyword evidence="6" id="KW-0805">Transcription regulation</keyword>
<name>A0A336M8Z1_CULSO</name>
<keyword evidence="7" id="KW-0238">DNA-binding</keyword>
<evidence type="ECO:0000256" key="11">
    <source>
        <dbReference type="SAM" id="MobiDB-lite"/>
    </source>
</evidence>
<dbReference type="GO" id="GO:0003677">
    <property type="term" value="F:DNA binding"/>
    <property type="evidence" value="ECO:0007669"/>
    <property type="project" value="UniProtKB-KW"/>
</dbReference>
<feature type="compositionally biased region" description="Low complexity" evidence="11">
    <location>
        <begin position="633"/>
        <end position="650"/>
    </location>
</feature>
<dbReference type="VEuPathDB" id="VectorBase:CSON012267"/>
<dbReference type="FunFam" id="3.30.160.60:FF:000100">
    <property type="entry name" value="Zinc finger 45-like"/>
    <property type="match status" value="1"/>
</dbReference>
<feature type="region of interest" description="Disordered" evidence="11">
    <location>
        <begin position="51"/>
        <end position="73"/>
    </location>
</feature>
<evidence type="ECO:0000259" key="12">
    <source>
        <dbReference type="PROSITE" id="PS50157"/>
    </source>
</evidence>
<keyword evidence="8" id="KW-0804">Transcription</keyword>